<dbReference type="OrthoDB" id="505470at2"/>
<dbReference type="InterPro" id="IPR003661">
    <property type="entry name" value="HisK_dim/P_dom"/>
</dbReference>
<dbReference type="PROSITE" id="PS50109">
    <property type="entry name" value="HIS_KIN"/>
    <property type="match status" value="1"/>
</dbReference>
<evidence type="ECO:0000259" key="6">
    <source>
        <dbReference type="PROSITE" id="PS50109"/>
    </source>
</evidence>
<dbReference type="Gene3D" id="3.30.450.20">
    <property type="entry name" value="PAS domain"/>
    <property type="match status" value="1"/>
</dbReference>
<dbReference type="SMART" id="SM00387">
    <property type="entry name" value="HATPase_c"/>
    <property type="match status" value="1"/>
</dbReference>
<accession>A0A1T4LBP8</accession>
<dbReference type="RefSeq" id="WP_078809569.1">
    <property type="nucleotide sequence ID" value="NZ_FUWM01000008.1"/>
</dbReference>
<gene>
    <name evidence="7" type="ORF">SAMN02745118_01073</name>
</gene>
<dbReference type="AlphaFoldDB" id="A0A1T4LBP8"/>
<dbReference type="CDD" id="cd00082">
    <property type="entry name" value="HisKA"/>
    <property type="match status" value="1"/>
</dbReference>
<dbReference type="InterPro" id="IPR004358">
    <property type="entry name" value="Sig_transdc_His_kin-like_C"/>
</dbReference>
<dbReference type="InterPro" id="IPR003594">
    <property type="entry name" value="HATPase_dom"/>
</dbReference>
<dbReference type="PANTHER" id="PTHR43547:SF2">
    <property type="entry name" value="HYBRID SIGNAL TRANSDUCTION HISTIDINE KINASE C"/>
    <property type="match status" value="1"/>
</dbReference>
<dbReference type="EC" id="2.7.13.3" evidence="2"/>
<evidence type="ECO:0000256" key="4">
    <source>
        <dbReference type="ARBA" id="ARBA00022777"/>
    </source>
</evidence>
<organism evidence="7 8">
    <name type="scientific">Selenihalanaerobacter shriftii</name>
    <dbReference type="NCBI Taxonomy" id="142842"/>
    <lineage>
        <taxon>Bacteria</taxon>
        <taxon>Bacillati</taxon>
        <taxon>Bacillota</taxon>
        <taxon>Clostridia</taxon>
        <taxon>Halanaerobiales</taxon>
        <taxon>Halobacteroidaceae</taxon>
        <taxon>Selenihalanaerobacter</taxon>
    </lineage>
</organism>
<sequence length="326" mass="37728">MSLQQKNEELGILILNTDLIIQSYNAITDEFLKEKNEELIGKRITTFFNLNEKQIKINFKEDIELKIRLNDNYKLKLKVEPLLDDHSVIKGYICFCSLSFSEGLLLEKEVVAKLVHELKNPLANIKGFIQYIEHRLTDYNDEKIDKYLNLLDKEIDELNLLINRSLEYAKPENLDPELISLNEVIEDIHQLIADECHAKGIKIDYDLDKNSQGYCEHLHIKQVLLNIIKNAMDALSENTNKQIDIEIKSTQDDKYNIIIIKDNGPGIKEEYIDEVFSPFYTTKSNGNGLGLSISKEIIEKYDGKIEVDILETGTKFMIYLPTIEKN</sequence>
<dbReference type="Pfam" id="PF02518">
    <property type="entry name" value="HATPase_c"/>
    <property type="match status" value="1"/>
</dbReference>
<name>A0A1T4LBP8_9FIRM</name>
<evidence type="ECO:0000313" key="8">
    <source>
        <dbReference type="Proteomes" id="UP000190625"/>
    </source>
</evidence>
<keyword evidence="5" id="KW-0902">Two-component regulatory system</keyword>
<dbReference type="PRINTS" id="PR00344">
    <property type="entry name" value="BCTRLSENSOR"/>
</dbReference>
<dbReference type="GO" id="GO:0000155">
    <property type="term" value="F:phosphorelay sensor kinase activity"/>
    <property type="evidence" value="ECO:0007669"/>
    <property type="project" value="InterPro"/>
</dbReference>
<evidence type="ECO:0000256" key="2">
    <source>
        <dbReference type="ARBA" id="ARBA00012438"/>
    </source>
</evidence>
<dbReference type="InterPro" id="IPR036097">
    <property type="entry name" value="HisK_dim/P_sf"/>
</dbReference>
<feature type="domain" description="Histidine kinase" evidence="6">
    <location>
        <begin position="113"/>
        <end position="324"/>
    </location>
</feature>
<dbReference type="Gene3D" id="1.10.287.130">
    <property type="match status" value="1"/>
</dbReference>
<dbReference type="Gene3D" id="3.30.565.10">
    <property type="entry name" value="Histidine kinase-like ATPase, C-terminal domain"/>
    <property type="match status" value="1"/>
</dbReference>
<keyword evidence="4 7" id="KW-0418">Kinase</keyword>
<evidence type="ECO:0000256" key="3">
    <source>
        <dbReference type="ARBA" id="ARBA00022553"/>
    </source>
</evidence>
<protein>
    <recommendedName>
        <fullName evidence="2">histidine kinase</fullName>
        <ecNumber evidence="2">2.7.13.3</ecNumber>
    </recommendedName>
</protein>
<keyword evidence="3" id="KW-0597">Phosphoprotein</keyword>
<dbReference type="SUPFAM" id="SSF47384">
    <property type="entry name" value="Homodimeric domain of signal transducing histidine kinase"/>
    <property type="match status" value="1"/>
</dbReference>
<dbReference type="Pfam" id="PF00512">
    <property type="entry name" value="HisKA"/>
    <property type="match status" value="1"/>
</dbReference>
<comment type="catalytic activity">
    <reaction evidence="1">
        <text>ATP + protein L-histidine = ADP + protein N-phospho-L-histidine.</text>
        <dbReference type="EC" id="2.7.13.3"/>
    </reaction>
</comment>
<dbReference type="SUPFAM" id="SSF55874">
    <property type="entry name" value="ATPase domain of HSP90 chaperone/DNA topoisomerase II/histidine kinase"/>
    <property type="match status" value="1"/>
</dbReference>
<dbReference type="EMBL" id="FUWM01000008">
    <property type="protein sequence ID" value="SJZ51968.1"/>
    <property type="molecule type" value="Genomic_DNA"/>
</dbReference>
<evidence type="ECO:0000313" key="7">
    <source>
        <dbReference type="EMBL" id="SJZ51968.1"/>
    </source>
</evidence>
<keyword evidence="8" id="KW-1185">Reference proteome</keyword>
<dbReference type="PANTHER" id="PTHR43547">
    <property type="entry name" value="TWO-COMPONENT HISTIDINE KINASE"/>
    <property type="match status" value="1"/>
</dbReference>
<keyword evidence="4 7" id="KW-0808">Transferase</keyword>
<evidence type="ECO:0000256" key="5">
    <source>
        <dbReference type="ARBA" id="ARBA00023012"/>
    </source>
</evidence>
<dbReference type="InterPro" id="IPR005467">
    <property type="entry name" value="His_kinase_dom"/>
</dbReference>
<proteinExistence type="predicted"/>
<dbReference type="SMART" id="SM00388">
    <property type="entry name" value="HisKA"/>
    <property type="match status" value="1"/>
</dbReference>
<dbReference type="Proteomes" id="UP000190625">
    <property type="component" value="Unassembled WGS sequence"/>
</dbReference>
<evidence type="ECO:0000256" key="1">
    <source>
        <dbReference type="ARBA" id="ARBA00000085"/>
    </source>
</evidence>
<dbReference type="STRING" id="142842.SAMN02745118_01073"/>
<dbReference type="InterPro" id="IPR036890">
    <property type="entry name" value="HATPase_C_sf"/>
</dbReference>
<reference evidence="8" key="1">
    <citation type="submission" date="2017-02" db="EMBL/GenBank/DDBJ databases">
        <authorList>
            <person name="Varghese N."/>
            <person name="Submissions S."/>
        </authorList>
    </citation>
    <scope>NUCLEOTIDE SEQUENCE [LARGE SCALE GENOMIC DNA]</scope>
    <source>
        <strain evidence="8">ATCC BAA-73</strain>
    </source>
</reference>